<dbReference type="PANTHER" id="PTHR24348">
    <property type="entry name" value="SERINE/THREONINE-PROTEIN KINASE UNC-51-RELATED"/>
    <property type="match status" value="1"/>
</dbReference>
<dbReference type="EMBL" id="CR548612">
    <property type="protein sequence ID" value="CAH03207.1"/>
    <property type="molecule type" value="Genomic_DNA"/>
</dbReference>
<dbReference type="InterPro" id="IPR000719">
    <property type="entry name" value="Prot_kinase_dom"/>
</dbReference>
<keyword evidence="2 5" id="KW-0547">Nucleotide-binding</keyword>
<proteinExistence type="predicted"/>
<dbReference type="InterPro" id="IPR011009">
    <property type="entry name" value="Kinase-like_dom_sf"/>
</dbReference>
<dbReference type="Gene3D" id="1.10.510.10">
    <property type="entry name" value="Transferase(Phosphotransferase) domain 1"/>
    <property type="match status" value="1"/>
</dbReference>
<sequence length="545" mass="64797">MSDFETLENDLGNKYCNFQEIGFGSFATVFHAECLTTKRNVAIKMISKQGLQVQILHYLNQEIEILKRCNHENIIKFYEKYETKNTVYIVLEECKKDLGVIYEEYFDCEMPEKYVIFIILQLIEGFKQLHQQFIIHRDIKLENIMVQMTDYQLEQLKQRQFDVLFSAKFKIADMGLSKQLASQTDLAQTYAGSPMTMAPEILENKSYGRQADIFSLGVIMFQLLFGRFPFKNEKDHISEIQKQTISFQDSQIKISNSMKTIIQSMLKYDPNQRIQLNELKQELTNLLKESKIIFEFDDDQESNSNSDLDQDQDQESLLEQEMEEGTVKQEIEQQQENDEQFEILTIDKNDDDKLIEELYNQRKQYLLLAKAHQQIYEQDIVDQFYNYDQYQECAKQLYCHLKSQLNEEQYHQVQACQYLKELISNEDYHLFNTQEIVQDYKQESLLGFIKQSIFGTPQKQSLESQLNEIRSINLQLIESLRNEIKNEKQQYLLITLVQLEMFFKKQTQEYEKLDYNLFNLDQEALDQDPKQLQNILDQIFTNILT</sequence>
<keyword evidence="3 7" id="KW-0418">Kinase</keyword>
<dbReference type="InParanoid" id="Q6BGL3"/>
<dbReference type="GO" id="GO:0010506">
    <property type="term" value="P:regulation of autophagy"/>
    <property type="evidence" value="ECO:0007669"/>
    <property type="project" value="InterPro"/>
</dbReference>
<dbReference type="PROSITE" id="PS50011">
    <property type="entry name" value="PROTEIN_KINASE_DOM"/>
    <property type="match status" value="1"/>
</dbReference>
<evidence type="ECO:0000259" key="6">
    <source>
        <dbReference type="PROSITE" id="PS50011"/>
    </source>
</evidence>
<evidence type="ECO:0000313" key="7">
    <source>
        <dbReference type="EMBL" id="CAH03207.1"/>
    </source>
</evidence>
<evidence type="ECO:0000256" key="3">
    <source>
        <dbReference type="ARBA" id="ARBA00022777"/>
    </source>
</evidence>
<dbReference type="OMA" id="CEMPEKY"/>
<dbReference type="AlphaFoldDB" id="Q6BGL3"/>
<evidence type="ECO:0000256" key="2">
    <source>
        <dbReference type="ARBA" id="ARBA00022741"/>
    </source>
</evidence>
<dbReference type="FunFam" id="3.30.200.20:FF:000042">
    <property type="entry name" value="Aurora kinase A"/>
    <property type="match status" value="1"/>
</dbReference>
<dbReference type="SMART" id="SM00220">
    <property type="entry name" value="S_TKc"/>
    <property type="match status" value="1"/>
</dbReference>
<dbReference type="Proteomes" id="UP000000600">
    <property type="component" value="Unassembled WGS sequence"/>
</dbReference>
<dbReference type="InterPro" id="IPR008271">
    <property type="entry name" value="Ser/Thr_kinase_AS"/>
</dbReference>
<dbReference type="PROSITE" id="PS00107">
    <property type="entry name" value="PROTEIN_KINASE_ATP"/>
    <property type="match status" value="1"/>
</dbReference>
<dbReference type="InterPro" id="IPR017441">
    <property type="entry name" value="Protein_kinase_ATP_BS"/>
</dbReference>
<dbReference type="HOGENOM" id="CLU_500095_0_0_1"/>
<dbReference type="KEGG" id="ptm:PTMB.10c"/>
<dbReference type="InterPro" id="IPR045269">
    <property type="entry name" value="Atg1-like"/>
</dbReference>
<accession>Q6BGL3</accession>
<keyword evidence="1" id="KW-0808">Transferase</keyword>
<dbReference type="Pfam" id="PF00069">
    <property type="entry name" value="Pkinase"/>
    <property type="match status" value="1"/>
</dbReference>
<dbReference type="STRING" id="5888.Q6BGL3"/>
<dbReference type="Gene3D" id="3.30.200.20">
    <property type="entry name" value="Phosphorylase Kinase, domain 1"/>
    <property type="match status" value="1"/>
</dbReference>
<reference evidence="8" key="3">
    <citation type="submission" date="2006-03" db="EMBL/GenBank/DDBJ databases">
        <authorList>
            <consortium name="Genoscope"/>
        </authorList>
    </citation>
    <scope>NUCLEOTIDE SEQUENCE</scope>
    <source>
        <strain evidence="8">Stock d4-2</strain>
    </source>
</reference>
<feature type="domain" description="Protein kinase" evidence="6">
    <location>
        <begin position="15"/>
        <end position="287"/>
    </location>
</feature>
<dbReference type="RefSeq" id="XP_001346834.1">
    <property type="nucleotide sequence ID" value="XM_001346798.1"/>
</dbReference>
<organism evidence="7 9">
    <name type="scientific">Paramecium tetraurelia</name>
    <dbReference type="NCBI Taxonomy" id="5888"/>
    <lineage>
        <taxon>Eukaryota</taxon>
        <taxon>Sar</taxon>
        <taxon>Alveolata</taxon>
        <taxon>Ciliophora</taxon>
        <taxon>Intramacronucleata</taxon>
        <taxon>Oligohymenophorea</taxon>
        <taxon>Peniculida</taxon>
        <taxon>Parameciidae</taxon>
        <taxon>Paramecium</taxon>
    </lineage>
</organism>
<evidence type="ECO:0000313" key="9">
    <source>
        <dbReference type="Proteomes" id="UP000000600"/>
    </source>
</evidence>
<protein>
    <submittedName>
        <fullName evidence="8">Chromosome undetermined scaffold_1, whole genome shotgun sequence</fullName>
    </submittedName>
    <submittedName>
        <fullName evidence="7">Protein kinase, putative</fullName>
    </submittedName>
</protein>
<evidence type="ECO:0000313" key="8">
    <source>
        <dbReference type="EMBL" id="CAK56116.1"/>
    </source>
</evidence>
<evidence type="ECO:0000256" key="1">
    <source>
        <dbReference type="ARBA" id="ARBA00022679"/>
    </source>
</evidence>
<gene>
    <name evidence="8" type="ORF">GSPATT00000552001</name>
    <name evidence="7" type="ORF">PTMB.10c</name>
</gene>
<keyword evidence="9" id="KW-1185">Reference proteome</keyword>
<dbReference type="RefSeq" id="XP_001423514.1">
    <property type="nucleotide sequence ID" value="XM_001423477.1"/>
</dbReference>
<dbReference type="GeneID" id="79573725"/>
<dbReference type="GO" id="GO:0004674">
    <property type="term" value="F:protein serine/threonine kinase activity"/>
    <property type="evidence" value="ECO:0000318"/>
    <property type="project" value="GO_Central"/>
</dbReference>
<dbReference type="OrthoDB" id="301110at2759"/>
<dbReference type="GO" id="GO:0007165">
    <property type="term" value="P:signal transduction"/>
    <property type="evidence" value="ECO:0000318"/>
    <property type="project" value="GO_Central"/>
</dbReference>
<reference evidence="8 9" key="2">
    <citation type="journal article" date="2006" name="Nature">
        <title>Global trends of whole-genome duplications revealed by the ciliate Paramecium tetraurelia.</title>
        <authorList>
            <consortium name="Genoscope"/>
            <person name="Aury J.-M."/>
            <person name="Jaillon O."/>
            <person name="Duret L."/>
            <person name="Noel B."/>
            <person name="Jubin C."/>
            <person name="Porcel B.M."/>
            <person name="Segurens B."/>
            <person name="Daubin V."/>
            <person name="Anthouard V."/>
            <person name="Aiach N."/>
            <person name="Arnaiz O."/>
            <person name="Billaut A."/>
            <person name="Beisson J."/>
            <person name="Blanc I."/>
            <person name="Bouhouche K."/>
            <person name="Camara F."/>
            <person name="Duharcourt S."/>
            <person name="Guigo R."/>
            <person name="Gogendeau D."/>
            <person name="Katinka M."/>
            <person name="Keller A.-M."/>
            <person name="Kissmehl R."/>
            <person name="Klotz C."/>
            <person name="Koll F."/>
            <person name="Le Moue A."/>
            <person name="Lepere C."/>
            <person name="Malinsky S."/>
            <person name="Nowacki M."/>
            <person name="Nowak J.K."/>
            <person name="Plattner H."/>
            <person name="Poulain J."/>
            <person name="Ruiz F."/>
            <person name="Serrano V."/>
            <person name="Zagulski M."/>
            <person name="Dessen P."/>
            <person name="Betermier M."/>
            <person name="Weissenbach J."/>
            <person name="Scarpelli C."/>
            <person name="Schachter V."/>
            <person name="Sperling L."/>
            <person name="Meyer E."/>
            <person name="Cohen J."/>
            <person name="Wincker P."/>
        </authorList>
    </citation>
    <scope>NUCLEOTIDE SEQUENCE [LARGE SCALE GENOMIC DNA]</scope>
    <source>
        <strain evidence="8 9">Stock d4-2</strain>
    </source>
</reference>
<dbReference type="PANTHER" id="PTHR24348:SF22">
    <property type="entry name" value="NON-SPECIFIC SERINE_THREONINE PROTEIN KINASE"/>
    <property type="match status" value="1"/>
</dbReference>
<reference evidence="7" key="4">
    <citation type="submission" date="2006-11" db="EMBL/GenBank/DDBJ databases">
        <title>Paramecium megabase sequencing project.</title>
        <authorList>
            <person name="Nowak J.K."/>
            <person name="Migdalski A."/>
            <person name="Gromadka R."/>
            <person name="Zagulski M."/>
        </authorList>
    </citation>
    <scope>NUCLEOTIDE SEQUENCE</scope>
    <source>
        <strain evidence="7">Stock d4-2</strain>
    </source>
</reference>
<dbReference type="SUPFAM" id="SSF56112">
    <property type="entry name" value="Protein kinase-like (PK-like)"/>
    <property type="match status" value="1"/>
</dbReference>
<evidence type="ECO:0000256" key="4">
    <source>
        <dbReference type="ARBA" id="ARBA00022840"/>
    </source>
</evidence>
<name>Q6BGL3_PARTE</name>
<dbReference type="GO" id="GO:0005524">
    <property type="term" value="F:ATP binding"/>
    <property type="evidence" value="ECO:0007669"/>
    <property type="project" value="UniProtKB-UniRule"/>
</dbReference>
<dbReference type="eggNOG" id="KOG0595">
    <property type="taxonomic scope" value="Eukaryota"/>
</dbReference>
<evidence type="ECO:0000256" key="5">
    <source>
        <dbReference type="PROSITE-ProRule" id="PRU10141"/>
    </source>
</evidence>
<dbReference type="EMBL" id="CT867985">
    <property type="protein sequence ID" value="CAK56116.1"/>
    <property type="molecule type" value="Genomic_DNA"/>
</dbReference>
<feature type="binding site" evidence="5">
    <location>
        <position position="44"/>
    </location>
    <ligand>
        <name>ATP</name>
        <dbReference type="ChEBI" id="CHEBI:30616"/>
    </ligand>
</feature>
<reference evidence="7 9" key="1">
    <citation type="journal article" date="2004" name="Curr. Biol.">
        <title>High coding density on the largest Paramecium tetraurelia somatic chromosome.</title>
        <authorList>
            <person name="Zagulski M."/>
            <person name="Nowak J.K."/>
            <person name="Le Mouel A."/>
            <person name="Nowacki M."/>
            <person name="Migdalski A."/>
            <person name="Gromadka R."/>
            <person name="Noel B."/>
            <person name="Blanc I."/>
            <person name="Dessen P."/>
            <person name="Wincker P."/>
            <person name="Keller A.M."/>
            <person name="Cohen J."/>
            <person name="Meyer E."/>
            <person name="Sperling L."/>
        </authorList>
    </citation>
    <scope>NUCLEOTIDE SEQUENCE [LARGE SCALE GENOMIC DNA]</scope>
    <source>
        <strain evidence="7 9">Stock d4-2</strain>
    </source>
</reference>
<dbReference type="PROSITE" id="PS00108">
    <property type="entry name" value="PROTEIN_KINASE_ST"/>
    <property type="match status" value="1"/>
</dbReference>
<dbReference type="KEGG" id="ptm:GSPATT00000552001"/>
<dbReference type="GeneID" id="5009298"/>
<keyword evidence="4 5" id="KW-0067">ATP-binding</keyword>